<sequence>MKRRSFLKLSAGLIGSSMLNGCAGLFASYRGDLVSTAPIDNNMLSKQVWLGAHFWGNRLQDWQREGNELICIREGKSFEARTVSLLTRQLNSSLQSARLKTTVRNLTPGENGFCGFLLGVGKGELTAKGAAVVQRAGGVNGGIIAAFESSGKLSFRRFDDENKPLKFETINRDLFTLKQYQDGKKITLDCHIDPIESEYFDIRLVATDAQSGQELGFALLHKVPSEQLQGGISLLSSSEPLGDGARWGFSEIQTGGAKITKNICNTLGPVVGCMYTVNKEVLKLTCQLMPLDTQALPSVSLEYKTQGDKNWRLAANAKIEDGYVARFRVTGWDYLHTHSYRIVDPNNARDSLYHGTVAKDPQNSKEFAIALYSCIIPTSKSLDNTYYTKLIATERELGRYTKDNILFPHTELIENTAYHNPDMYVFCGDQYYETYPTRYGRHTPDAKLDTLYKWYLWYWAFADSIKDKPTIILADDHDVLQGNLWGDGGENSDKAKEEDGGFKWDKDLIRMVYRIQHGHNPDPYDPTPIKYGIPVAYATFEYGGISFAIVEDRKFKSPPDYKADKLATTGELLGQRQEEFLKAWQSMHPGKPKICITASIWGSPQTDEKGEALIDFDSNGYPADGRTRAVKLVSEANALVIAGDQHLGLLAYQGIEDYDDGSLFFAGPASAAFWQRWFEPKPALTNQRNKDRNTGEFIDTFGNKMRVLAVANPKISHLEFAKQNNSWGKFLADRELKSEGYGIIKVNHKQQHYQLECWEWRTDPATGKQFAGWPYVKKFNK</sequence>
<name>A0ABQ0UEB7_PSEAF</name>
<dbReference type="Proteomes" id="UP000321189">
    <property type="component" value="Unassembled WGS sequence"/>
</dbReference>
<dbReference type="InterPro" id="IPR018946">
    <property type="entry name" value="PhoD-like_MPP"/>
</dbReference>
<comment type="caution">
    <text evidence="2">The sequence shown here is derived from an EMBL/GenBank/DDBJ whole genome shotgun (WGS) entry which is preliminary data.</text>
</comment>
<proteinExistence type="predicted"/>
<dbReference type="SUPFAM" id="SSF56300">
    <property type="entry name" value="Metallo-dependent phosphatases"/>
    <property type="match status" value="1"/>
</dbReference>
<dbReference type="PANTHER" id="PTHR43606:SF2">
    <property type="entry name" value="ALKALINE PHOSPHATASE FAMILY PROTEIN (AFU_ORTHOLOGUE AFUA_5G03860)"/>
    <property type="match status" value="1"/>
</dbReference>
<dbReference type="InterPro" id="IPR029052">
    <property type="entry name" value="Metallo-depent_PP-like"/>
</dbReference>
<dbReference type="Gene3D" id="3.60.21.70">
    <property type="entry name" value="PhoD-like phosphatase"/>
    <property type="match status" value="1"/>
</dbReference>
<dbReference type="InterPro" id="IPR038607">
    <property type="entry name" value="PhoD-like_sf"/>
</dbReference>
<dbReference type="Pfam" id="PF09423">
    <property type="entry name" value="PhoD"/>
    <property type="match status" value="1"/>
</dbReference>
<feature type="domain" description="PhoD-like phosphatase metallophosphatase" evidence="1">
    <location>
        <begin position="412"/>
        <end position="650"/>
    </location>
</feature>
<dbReference type="EMBL" id="BJUT01000021">
    <property type="protein sequence ID" value="GEK76815.1"/>
    <property type="molecule type" value="Genomic_DNA"/>
</dbReference>
<dbReference type="RefSeq" id="WP_154945445.1">
    <property type="nucleotide sequence ID" value="NZ_BJUT01000021.1"/>
</dbReference>
<keyword evidence="3" id="KW-1185">Reference proteome</keyword>
<evidence type="ECO:0000313" key="3">
    <source>
        <dbReference type="Proteomes" id="UP000321189"/>
    </source>
</evidence>
<dbReference type="PANTHER" id="PTHR43606">
    <property type="entry name" value="PHOSPHATASE, PUTATIVE (AFU_ORTHOLOGUE AFUA_6G08710)-RELATED"/>
    <property type="match status" value="1"/>
</dbReference>
<gene>
    <name evidence="2" type="ORF">PAT01_21190</name>
</gene>
<accession>A0ABQ0UEB7</accession>
<dbReference type="InterPro" id="IPR052900">
    <property type="entry name" value="Phospholipid_Metab_Enz"/>
</dbReference>
<evidence type="ECO:0000313" key="2">
    <source>
        <dbReference type="EMBL" id="GEK76815.1"/>
    </source>
</evidence>
<organism evidence="2 3">
    <name type="scientific">Pseudoalteromonas atlantica</name>
    <name type="common">Alteromonas atlantica</name>
    <dbReference type="NCBI Taxonomy" id="288"/>
    <lineage>
        <taxon>Bacteria</taxon>
        <taxon>Pseudomonadati</taxon>
        <taxon>Pseudomonadota</taxon>
        <taxon>Gammaproteobacteria</taxon>
        <taxon>Alteromonadales</taxon>
        <taxon>Pseudoalteromonadaceae</taxon>
        <taxon>Pseudoalteromonas</taxon>
    </lineage>
</organism>
<protein>
    <recommendedName>
        <fullName evidence="1">PhoD-like phosphatase metallophosphatase domain-containing protein</fullName>
    </recommendedName>
</protein>
<reference evidence="2 3" key="1">
    <citation type="submission" date="2019-07" db="EMBL/GenBank/DDBJ databases">
        <title>Whole genome shotgun sequence of Pseudoalteromonas atlantica NBRC 103033.</title>
        <authorList>
            <person name="Hosoyama A."/>
            <person name="Uohara A."/>
            <person name="Ohji S."/>
            <person name="Ichikawa N."/>
        </authorList>
    </citation>
    <scope>NUCLEOTIDE SEQUENCE [LARGE SCALE GENOMIC DNA]</scope>
    <source>
        <strain evidence="2 3">NBRC 103033</strain>
    </source>
</reference>
<evidence type="ECO:0000259" key="1">
    <source>
        <dbReference type="Pfam" id="PF09423"/>
    </source>
</evidence>